<gene>
    <name evidence="2" type="ORF">BCR44DRAFT_80556</name>
</gene>
<protein>
    <submittedName>
        <fullName evidence="2">Uncharacterized protein</fullName>
    </submittedName>
</protein>
<organism evidence="2 3">
    <name type="scientific">Catenaria anguillulae PL171</name>
    <dbReference type="NCBI Taxonomy" id="765915"/>
    <lineage>
        <taxon>Eukaryota</taxon>
        <taxon>Fungi</taxon>
        <taxon>Fungi incertae sedis</taxon>
        <taxon>Blastocladiomycota</taxon>
        <taxon>Blastocladiomycetes</taxon>
        <taxon>Blastocladiales</taxon>
        <taxon>Catenariaceae</taxon>
        <taxon>Catenaria</taxon>
    </lineage>
</organism>
<feature type="region of interest" description="Disordered" evidence="1">
    <location>
        <begin position="1"/>
        <end position="33"/>
    </location>
</feature>
<accession>A0A1Y2HQE0</accession>
<feature type="compositionally biased region" description="Polar residues" evidence="1">
    <location>
        <begin position="1"/>
        <end position="12"/>
    </location>
</feature>
<reference evidence="2 3" key="1">
    <citation type="submission" date="2016-07" db="EMBL/GenBank/DDBJ databases">
        <title>Pervasive Adenine N6-methylation of Active Genes in Fungi.</title>
        <authorList>
            <consortium name="DOE Joint Genome Institute"/>
            <person name="Mondo S.J."/>
            <person name="Dannebaum R.O."/>
            <person name="Kuo R.C."/>
            <person name="Labutti K."/>
            <person name="Haridas S."/>
            <person name="Kuo A."/>
            <person name="Salamov A."/>
            <person name="Ahrendt S.R."/>
            <person name="Lipzen A."/>
            <person name="Sullivan W."/>
            <person name="Andreopoulos W.B."/>
            <person name="Clum A."/>
            <person name="Lindquist E."/>
            <person name="Daum C."/>
            <person name="Ramamoorthy G.K."/>
            <person name="Gryganskyi A."/>
            <person name="Culley D."/>
            <person name="Magnuson J.K."/>
            <person name="James T.Y."/>
            <person name="O'Malley M.A."/>
            <person name="Stajich J.E."/>
            <person name="Spatafora J.W."/>
            <person name="Visel A."/>
            <person name="Grigoriev I.V."/>
        </authorList>
    </citation>
    <scope>NUCLEOTIDE SEQUENCE [LARGE SCALE GENOMIC DNA]</scope>
    <source>
        <strain evidence="2 3">PL171</strain>
    </source>
</reference>
<evidence type="ECO:0000313" key="2">
    <source>
        <dbReference type="EMBL" id="ORZ35332.1"/>
    </source>
</evidence>
<dbReference type="EMBL" id="MCFL01000023">
    <property type="protein sequence ID" value="ORZ35332.1"/>
    <property type="molecule type" value="Genomic_DNA"/>
</dbReference>
<dbReference type="AlphaFoldDB" id="A0A1Y2HQE0"/>
<proteinExistence type="predicted"/>
<name>A0A1Y2HQE0_9FUNG</name>
<feature type="compositionally biased region" description="Polar residues" evidence="1">
    <location>
        <begin position="23"/>
        <end position="33"/>
    </location>
</feature>
<comment type="caution">
    <text evidence="2">The sequence shown here is derived from an EMBL/GenBank/DDBJ whole genome shotgun (WGS) entry which is preliminary data.</text>
</comment>
<sequence length="244" mass="26717">MNAHSTLWQAPPTSALDLDPDLGQSQSQRQPNTSLADHVIAHPANVHVVRPLQPLLTKQESDIFLHELLCCCTDILLCATQDSPEDNNERGHAVFLTTAKRDALDRASSLWNSPGQWPPTEALSKVEIVYLSTHVQLAAFLSSNLKMFSRASVVVVDGLIDLCKHSTDSAQSSGSPIDNLLLGRLLAALVSLTCQRICISIPFHVPDSTRTLLDYYCGRESTLAPHGTVTSLRHSRRHDLSSLI</sequence>
<keyword evidence="3" id="KW-1185">Reference proteome</keyword>
<evidence type="ECO:0000256" key="1">
    <source>
        <dbReference type="SAM" id="MobiDB-lite"/>
    </source>
</evidence>
<evidence type="ECO:0000313" key="3">
    <source>
        <dbReference type="Proteomes" id="UP000193411"/>
    </source>
</evidence>
<dbReference type="Proteomes" id="UP000193411">
    <property type="component" value="Unassembled WGS sequence"/>
</dbReference>